<proteinExistence type="predicted"/>
<comment type="caution">
    <text evidence="1">The sequence shown here is derived from an EMBL/GenBank/DDBJ whole genome shotgun (WGS) entry which is preliminary data.</text>
</comment>
<sequence>MAPRPPKTRSRFAAGKIPRRCHDGELPDQSVRIFRSGPLWDKSDCPLTAGNHSHCALLAHLLAHIAHSNASRRHKTHAN</sequence>
<dbReference type="AlphaFoldDB" id="E6PLX2"/>
<name>E6PLX2_9ZZZZ</name>
<reference evidence="1" key="1">
    <citation type="submission" date="2009-10" db="EMBL/GenBank/DDBJ databases">
        <title>Diversity of trophic interactions inside an arsenic-rich microbial ecosystem.</title>
        <authorList>
            <person name="Bertin P.N."/>
            <person name="Heinrich-Salmeron A."/>
            <person name="Pelletier E."/>
            <person name="Goulhen-Chollet F."/>
            <person name="Arsene-Ploetze F."/>
            <person name="Gallien S."/>
            <person name="Calteau A."/>
            <person name="Vallenet D."/>
            <person name="Casiot C."/>
            <person name="Chane-Woon-Ming B."/>
            <person name="Giloteaux L."/>
            <person name="Barakat M."/>
            <person name="Bonnefoy V."/>
            <person name="Bruneel O."/>
            <person name="Chandler M."/>
            <person name="Cleiss J."/>
            <person name="Duran R."/>
            <person name="Elbaz-Poulichet F."/>
            <person name="Fonknechten N."/>
            <person name="Lauga B."/>
            <person name="Mornico D."/>
            <person name="Ortet P."/>
            <person name="Schaeffer C."/>
            <person name="Siguier P."/>
            <person name="Alexander Thil Smith A."/>
            <person name="Van Dorsselaer A."/>
            <person name="Weissenbach J."/>
            <person name="Medigue C."/>
            <person name="Le Paslier D."/>
        </authorList>
    </citation>
    <scope>NUCLEOTIDE SEQUENCE</scope>
</reference>
<protein>
    <submittedName>
        <fullName evidence="1">Uncharacterized protein</fullName>
    </submittedName>
</protein>
<gene>
    <name evidence="1" type="ORF">CARN2_0910</name>
</gene>
<organism evidence="1">
    <name type="scientific">mine drainage metagenome</name>
    <dbReference type="NCBI Taxonomy" id="410659"/>
    <lineage>
        <taxon>unclassified sequences</taxon>
        <taxon>metagenomes</taxon>
        <taxon>ecological metagenomes</taxon>
    </lineage>
</organism>
<dbReference type="EMBL" id="CABM01000015">
    <property type="protein sequence ID" value="CBH95924.1"/>
    <property type="molecule type" value="Genomic_DNA"/>
</dbReference>
<accession>E6PLX2</accession>
<evidence type="ECO:0000313" key="1">
    <source>
        <dbReference type="EMBL" id="CBH95924.1"/>
    </source>
</evidence>